<evidence type="ECO:0000313" key="3">
    <source>
        <dbReference type="Proteomes" id="UP000807353"/>
    </source>
</evidence>
<reference evidence="2" key="1">
    <citation type="submission" date="2020-11" db="EMBL/GenBank/DDBJ databases">
        <authorList>
            <consortium name="DOE Joint Genome Institute"/>
            <person name="Ahrendt S."/>
            <person name="Riley R."/>
            <person name="Andreopoulos W."/>
            <person name="Labutti K."/>
            <person name="Pangilinan J."/>
            <person name="Ruiz-Duenas F.J."/>
            <person name="Barrasa J.M."/>
            <person name="Sanchez-Garcia M."/>
            <person name="Camarero S."/>
            <person name="Miyauchi S."/>
            <person name="Serrano A."/>
            <person name="Linde D."/>
            <person name="Babiker R."/>
            <person name="Drula E."/>
            <person name="Ayuso-Fernandez I."/>
            <person name="Pacheco R."/>
            <person name="Padilla G."/>
            <person name="Ferreira P."/>
            <person name="Barriuso J."/>
            <person name="Kellner H."/>
            <person name="Castanera R."/>
            <person name="Alfaro M."/>
            <person name="Ramirez L."/>
            <person name="Pisabarro A.G."/>
            <person name="Kuo A."/>
            <person name="Tritt A."/>
            <person name="Lipzen A."/>
            <person name="He G."/>
            <person name="Yan M."/>
            <person name="Ng V."/>
            <person name="Cullen D."/>
            <person name="Martin F."/>
            <person name="Rosso M.-N."/>
            <person name="Henrissat B."/>
            <person name="Hibbett D."/>
            <person name="Martinez A.T."/>
            <person name="Grigoriev I.V."/>
        </authorList>
    </citation>
    <scope>NUCLEOTIDE SEQUENCE</scope>
    <source>
        <strain evidence="2">CBS 247.69</strain>
    </source>
</reference>
<evidence type="ECO:0000313" key="2">
    <source>
        <dbReference type="EMBL" id="KAF9465600.1"/>
    </source>
</evidence>
<name>A0A9P5YBD4_9AGAR</name>
<organism evidence="2 3">
    <name type="scientific">Collybia nuda</name>
    <dbReference type="NCBI Taxonomy" id="64659"/>
    <lineage>
        <taxon>Eukaryota</taxon>
        <taxon>Fungi</taxon>
        <taxon>Dikarya</taxon>
        <taxon>Basidiomycota</taxon>
        <taxon>Agaricomycotina</taxon>
        <taxon>Agaricomycetes</taxon>
        <taxon>Agaricomycetidae</taxon>
        <taxon>Agaricales</taxon>
        <taxon>Tricholomatineae</taxon>
        <taxon>Clitocybaceae</taxon>
        <taxon>Collybia</taxon>
    </lineage>
</organism>
<comment type="caution">
    <text evidence="2">The sequence shown here is derived from an EMBL/GenBank/DDBJ whole genome shotgun (WGS) entry which is preliminary data.</text>
</comment>
<gene>
    <name evidence="2" type="ORF">BDZ94DRAFT_1253508</name>
</gene>
<sequence length="105" mass="11665">MPGKIDVGSSRMMLYSVRPLMVCAMQLLCCGISLGYFLSGSSRFGRTPRLWGTMREVRGASTDRIEKARSLDRRPQARSMIAFKKVSLDDRVASGPMSPSMIMTI</sequence>
<dbReference type="EMBL" id="MU150246">
    <property type="protein sequence ID" value="KAF9465600.1"/>
    <property type="molecule type" value="Genomic_DNA"/>
</dbReference>
<evidence type="ECO:0000256" key="1">
    <source>
        <dbReference type="SAM" id="Phobius"/>
    </source>
</evidence>
<protein>
    <submittedName>
        <fullName evidence="2">Uncharacterized protein</fullName>
    </submittedName>
</protein>
<dbReference type="AlphaFoldDB" id="A0A9P5YBD4"/>
<keyword evidence="1" id="KW-0472">Membrane</keyword>
<feature type="transmembrane region" description="Helical" evidence="1">
    <location>
        <begin position="19"/>
        <end position="39"/>
    </location>
</feature>
<keyword evidence="1" id="KW-1133">Transmembrane helix</keyword>
<dbReference type="Proteomes" id="UP000807353">
    <property type="component" value="Unassembled WGS sequence"/>
</dbReference>
<accession>A0A9P5YBD4</accession>
<proteinExistence type="predicted"/>
<keyword evidence="1" id="KW-0812">Transmembrane</keyword>
<keyword evidence="3" id="KW-1185">Reference proteome</keyword>